<dbReference type="AlphaFoldDB" id="A0A1H1BUH6"/>
<dbReference type="Proteomes" id="UP000199444">
    <property type="component" value="Unassembled WGS sequence"/>
</dbReference>
<dbReference type="STRING" id="553311.SAMN05216231_1918"/>
<dbReference type="Pfam" id="PF00195">
    <property type="entry name" value="Chal_sti_synt_N"/>
    <property type="match status" value="1"/>
</dbReference>
<name>A0A1H1BUH6_9BACI</name>
<dbReference type="InterPro" id="IPR016039">
    <property type="entry name" value="Thiolase-like"/>
</dbReference>
<dbReference type="GO" id="GO:0030639">
    <property type="term" value="P:polyketide biosynthetic process"/>
    <property type="evidence" value="ECO:0007669"/>
    <property type="project" value="TreeGrafter"/>
</dbReference>
<dbReference type="PIRSF" id="PIRSF000451">
    <property type="entry name" value="PKS_III"/>
    <property type="match status" value="1"/>
</dbReference>
<dbReference type="RefSeq" id="WP_092492750.1">
    <property type="nucleotide sequence ID" value="NZ_FNKD01000002.1"/>
</dbReference>
<reference evidence="7 8" key="1">
    <citation type="submission" date="2016-10" db="EMBL/GenBank/DDBJ databases">
        <authorList>
            <person name="de Groot N.N."/>
        </authorList>
    </citation>
    <scope>NUCLEOTIDE SEQUENCE [LARGE SCALE GENOMIC DNA]</scope>
    <source>
        <strain evidence="7 8">CGMCC 1.10449</strain>
    </source>
</reference>
<dbReference type="Gene3D" id="3.40.47.10">
    <property type="match status" value="2"/>
</dbReference>
<dbReference type="PANTHER" id="PTHR11877:SF99">
    <property type="entry name" value="1,3,6,8-TETRAHYDROXYNAPHTHALENE SYNTHASE"/>
    <property type="match status" value="1"/>
</dbReference>
<organism evidence="7 8">
    <name type="scientific">Virgibacillus salinus</name>
    <dbReference type="NCBI Taxonomy" id="553311"/>
    <lineage>
        <taxon>Bacteria</taxon>
        <taxon>Bacillati</taxon>
        <taxon>Bacillota</taxon>
        <taxon>Bacilli</taxon>
        <taxon>Bacillales</taxon>
        <taxon>Bacillaceae</taxon>
        <taxon>Virgibacillus</taxon>
    </lineage>
</organism>
<evidence type="ECO:0000313" key="8">
    <source>
        <dbReference type="Proteomes" id="UP000199444"/>
    </source>
</evidence>
<evidence type="ECO:0000256" key="1">
    <source>
        <dbReference type="ARBA" id="ARBA00005531"/>
    </source>
</evidence>
<evidence type="ECO:0000256" key="3">
    <source>
        <dbReference type="ARBA" id="ARBA00023315"/>
    </source>
</evidence>
<evidence type="ECO:0000259" key="6">
    <source>
        <dbReference type="Pfam" id="PF02797"/>
    </source>
</evidence>
<sequence>MSFICSIGLGIPSNELSQHSVKNLVSEIFTYSEKQLSRLLPVFDHAMINKRQFVVGEEWFKEKHSFQEKNDLYHRHAINYSLQAMDACLTNKEFLKQDIPYEAIDLIIFVSSTGIATPSLDTYLMNERPIREDISRMPLWGLGCAGGAIGLSRAFDWLKAHPDKTVLIISCELCSLTFQKDDNQKSNLIGTALFGDGVGAALLVGENSTYLSHAKKVKPQIKHTSSATMKNSNSVMGWDITNDGLEVVFSKSIPALVQTFWKKHIETFLQDNNINRNEIYSFISHPGGKKVLEAMEDVLQVPQEKFKHSYRVLGNHGNMSSATVFYILHEWLKEEVPEKEQSILSALGPGFSSELLILEWNER</sequence>
<gene>
    <name evidence="7" type="ORF">SAMN05216231_1918</name>
</gene>
<dbReference type="PANTHER" id="PTHR11877">
    <property type="entry name" value="HYDROXYMETHYLGLUTARYL-COA SYNTHASE"/>
    <property type="match status" value="1"/>
</dbReference>
<dbReference type="CDD" id="cd00831">
    <property type="entry name" value="CHS_like"/>
    <property type="match status" value="1"/>
</dbReference>
<dbReference type="EMBL" id="FNKD01000002">
    <property type="protein sequence ID" value="SDQ55551.1"/>
    <property type="molecule type" value="Genomic_DNA"/>
</dbReference>
<proteinExistence type="inferred from homology"/>
<dbReference type="SUPFAM" id="SSF53901">
    <property type="entry name" value="Thiolase-like"/>
    <property type="match status" value="2"/>
</dbReference>
<keyword evidence="8" id="KW-1185">Reference proteome</keyword>
<dbReference type="InterPro" id="IPR001099">
    <property type="entry name" value="Chalcone/stilbene_synt_N"/>
</dbReference>
<feature type="domain" description="Chalcone/stilbene synthase N-terminal" evidence="5">
    <location>
        <begin position="4"/>
        <end position="205"/>
    </location>
</feature>
<feature type="domain" description="Chalcone/stilbene synthase C-terminal" evidence="6">
    <location>
        <begin position="222"/>
        <end position="358"/>
    </location>
</feature>
<keyword evidence="2" id="KW-0808">Transferase</keyword>
<keyword evidence="3" id="KW-0012">Acyltransferase</keyword>
<dbReference type="Pfam" id="PF02797">
    <property type="entry name" value="Chal_sti_synt_C"/>
    <property type="match status" value="1"/>
</dbReference>
<evidence type="ECO:0000256" key="2">
    <source>
        <dbReference type="ARBA" id="ARBA00022679"/>
    </source>
</evidence>
<evidence type="ECO:0000313" key="7">
    <source>
        <dbReference type="EMBL" id="SDQ55551.1"/>
    </source>
</evidence>
<accession>A0A1H1BUH6</accession>
<dbReference type="InterPro" id="IPR012328">
    <property type="entry name" value="Chalcone/stilbene_synt_C"/>
</dbReference>
<evidence type="ECO:0000256" key="4">
    <source>
        <dbReference type="PIRSR" id="PIRSR000451-1"/>
    </source>
</evidence>
<feature type="active site" description="Acyl-thioester intermediate" evidence="4">
    <location>
        <position position="144"/>
    </location>
</feature>
<comment type="similarity">
    <text evidence="1">Belongs to the thiolase-like superfamily. Chalcone/stilbene synthases family.</text>
</comment>
<dbReference type="GO" id="GO:0016747">
    <property type="term" value="F:acyltransferase activity, transferring groups other than amino-acyl groups"/>
    <property type="evidence" value="ECO:0007669"/>
    <property type="project" value="InterPro"/>
</dbReference>
<evidence type="ECO:0000259" key="5">
    <source>
        <dbReference type="Pfam" id="PF00195"/>
    </source>
</evidence>
<dbReference type="InterPro" id="IPR011141">
    <property type="entry name" value="Polyketide_synthase_type-III"/>
</dbReference>
<protein>
    <submittedName>
        <fullName evidence="7">15-methylpalmitoyl-4-hydroxy-2-pyrone synthase</fullName>
    </submittedName>
</protein>